<accession>A0A094YKS6</accession>
<dbReference type="InterPro" id="IPR021847">
    <property type="entry name" value="DUF3443"/>
</dbReference>
<dbReference type="OrthoDB" id="5289858at2"/>
<dbReference type="PATRIC" id="fig|178606.4.peg.1552"/>
<gene>
    <name evidence="1" type="ORF">LptCag_1546</name>
</gene>
<evidence type="ECO:0000313" key="1">
    <source>
        <dbReference type="EMBL" id="KGA93836.1"/>
    </source>
</evidence>
<sequence length="471" mass="49341">MRGFHFFKLSFFSFFLLFGGCGGGGGGAGGASAGCSPCPSGTNGAYSYYANTIPVYMGYFNGALQVNVPYVTVRICIPSTTQCQTINNVLLDTASSGLRIFSDALTISLPNVQVGGQDVATCESFGSGNIWGGMYFADVYLAGEPSFKLAVHVGSSSFGLSGTPPSPCNSSLVSSATQAGMNGILGIGPVPEGYVTSFYACNGSSCSSLNSSQGQDLTSENGYIRNPLFALASETDSGDINGVTIQLNAVPSGGLNYSQTNGSPGMVVGKLILGVNGQSDNPTPQPTASTLYGIYDCTCSNGFILTGLFGSSLGTNNTIDETLFDTGTTYADYAYSNVNTWTPPTTCSVSGYGSLDNLTWYCPSSDTPYTYDVIYNQDGNAPDYFYSLVFHIGNASTLLSNASNNAGVAFNNLAYEYTGSSNFMDLGVEVYFGHDVQILYPGTPLSTNDKYPWNQATFIASDSTNGLIVYN</sequence>
<evidence type="ECO:0000313" key="2">
    <source>
        <dbReference type="Proteomes" id="UP000029452"/>
    </source>
</evidence>
<dbReference type="EMBL" id="JPGK01000005">
    <property type="protein sequence ID" value="KGA93836.1"/>
    <property type="molecule type" value="Genomic_DNA"/>
</dbReference>
<organism evidence="1 2">
    <name type="scientific">Leptospirillum ferriphilum</name>
    <dbReference type="NCBI Taxonomy" id="178606"/>
    <lineage>
        <taxon>Bacteria</taxon>
        <taxon>Pseudomonadati</taxon>
        <taxon>Nitrospirota</taxon>
        <taxon>Nitrospiria</taxon>
        <taxon>Nitrospirales</taxon>
        <taxon>Nitrospiraceae</taxon>
        <taxon>Leptospirillum</taxon>
    </lineage>
</organism>
<protein>
    <submittedName>
        <fullName evidence="1">Heavy-chain fibroin</fullName>
    </submittedName>
</protein>
<proteinExistence type="predicted"/>
<comment type="caution">
    <text evidence="1">The sequence shown here is derived from an EMBL/GenBank/DDBJ whole genome shotgun (WGS) entry which is preliminary data.</text>
</comment>
<dbReference type="Proteomes" id="UP000029452">
    <property type="component" value="Unassembled WGS sequence"/>
</dbReference>
<dbReference type="PROSITE" id="PS51257">
    <property type="entry name" value="PROKAR_LIPOPROTEIN"/>
    <property type="match status" value="1"/>
</dbReference>
<reference evidence="1 2" key="1">
    <citation type="submission" date="2014-06" db="EMBL/GenBank/DDBJ databases">
        <title>Draft genome sequence of iron oxidizing acidophile Leptospirillum ferriphilum DSM14647.</title>
        <authorList>
            <person name="Cardenas J.P."/>
            <person name="Lazcano M."/>
            <person name="Ossandon F.J."/>
            <person name="Corbett M."/>
            <person name="Holmes D.S."/>
            <person name="Watkin E."/>
        </authorList>
    </citation>
    <scope>NUCLEOTIDE SEQUENCE [LARGE SCALE GENOMIC DNA]</scope>
    <source>
        <strain evidence="1 2">DSM 14647</strain>
    </source>
</reference>
<dbReference type="AlphaFoldDB" id="A0A094YKS6"/>
<name>A0A094YKS6_9BACT</name>
<dbReference type="Pfam" id="PF11925">
    <property type="entry name" value="DUF3443"/>
    <property type="match status" value="1"/>
</dbReference>